<dbReference type="AlphaFoldDB" id="A0A6J7ZFY5"/>
<proteinExistence type="predicted"/>
<protein>
    <submittedName>
        <fullName evidence="1">Uncharacterized protein</fullName>
    </submittedName>
</protein>
<keyword evidence="2" id="KW-1185">Reference proteome</keyword>
<gene>
    <name evidence="1" type="ORF">PLAN_100394</name>
</gene>
<sequence>MVRYTALTHPTDRDLRKFGDVTLDVGVIHELPLLLIAVMRQS</sequence>
<evidence type="ECO:0000313" key="1">
    <source>
        <dbReference type="EMBL" id="CAC5340344.1"/>
    </source>
</evidence>
<name>A0A6J7ZFY5_PLARU</name>
<dbReference type="Proteomes" id="UP000196521">
    <property type="component" value="Unassembled WGS sequence"/>
</dbReference>
<organism evidence="1 2">
    <name type="scientific">Planktothrix rubescens CCAP 1459/22</name>
    <dbReference type="NCBI Taxonomy" id="329571"/>
    <lineage>
        <taxon>Bacteria</taxon>
        <taxon>Bacillati</taxon>
        <taxon>Cyanobacteriota</taxon>
        <taxon>Cyanophyceae</taxon>
        <taxon>Oscillatoriophycideae</taxon>
        <taxon>Oscillatoriales</taxon>
        <taxon>Microcoleaceae</taxon>
        <taxon>Planktothrix</taxon>
    </lineage>
</organism>
<reference evidence="1" key="1">
    <citation type="submission" date="2020-05" db="EMBL/GenBank/DDBJ databases">
        <authorList>
            <consortium name="Genoscope - CEA"/>
            <person name="William W."/>
        </authorList>
    </citation>
    <scope>NUCLEOTIDE SEQUENCE [LARGE SCALE GENOMIC DNA]</scope>
    <source>
        <strain evidence="1">PCC 7821</strain>
    </source>
</reference>
<evidence type="ECO:0000313" key="2">
    <source>
        <dbReference type="Proteomes" id="UP000196521"/>
    </source>
</evidence>
<comment type="caution">
    <text evidence="1">The sequence shown here is derived from an EMBL/GenBank/DDBJ whole genome shotgun (WGS) entry which is preliminary data.</text>
</comment>
<accession>A0A6J7ZFY5</accession>
<dbReference type="EMBL" id="CZCZ02000005">
    <property type="protein sequence ID" value="CAC5340344.1"/>
    <property type="molecule type" value="Genomic_DNA"/>
</dbReference>